<organism evidence="9 10">
    <name type="scientific">Anaerocolumna sedimenticola</name>
    <dbReference type="NCBI Taxonomy" id="2696063"/>
    <lineage>
        <taxon>Bacteria</taxon>
        <taxon>Bacillati</taxon>
        <taxon>Bacillota</taxon>
        <taxon>Clostridia</taxon>
        <taxon>Lachnospirales</taxon>
        <taxon>Lachnospiraceae</taxon>
        <taxon>Anaerocolumna</taxon>
    </lineage>
</organism>
<evidence type="ECO:0000256" key="2">
    <source>
        <dbReference type="ARBA" id="ARBA00022694"/>
    </source>
</evidence>
<dbReference type="GO" id="GO:0003723">
    <property type="term" value="F:RNA binding"/>
    <property type="evidence" value="ECO:0007669"/>
    <property type="project" value="InterPro"/>
</dbReference>
<dbReference type="EMBL" id="CP048000">
    <property type="protein sequence ID" value="QHQ60483.1"/>
    <property type="molecule type" value="Genomic_DNA"/>
</dbReference>
<reference evidence="9 10" key="1">
    <citation type="submission" date="2020-01" db="EMBL/GenBank/DDBJ databases">
        <title>Genome analysis of Anaerocolumna sp. CBA3638.</title>
        <authorList>
            <person name="Kim J."/>
            <person name="Roh S.W."/>
        </authorList>
    </citation>
    <scope>NUCLEOTIDE SEQUENCE [LARGE SCALE GENOMIC DNA]</scope>
    <source>
        <strain evidence="9 10">CBA3638</strain>
    </source>
</reference>
<keyword evidence="10" id="KW-1185">Reference proteome</keyword>
<dbReference type="InterPro" id="IPR020097">
    <property type="entry name" value="PsdUridine_synth_TruA_a/b_dom"/>
</dbReference>
<comment type="catalytic activity">
    <reaction evidence="4 7">
        <text>uridine(38/39/40) in tRNA = pseudouridine(38/39/40) in tRNA</text>
        <dbReference type="Rhea" id="RHEA:22376"/>
        <dbReference type="Rhea" id="RHEA-COMP:10085"/>
        <dbReference type="Rhea" id="RHEA-COMP:10087"/>
        <dbReference type="ChEBI" id="CHEBI:65314"/>
        <dbReference type="ChEBI" id="CHEBI:65315"/>
        <dbReference type="EC" id="5.4.99.12"/>
    </reaction>
</comment>
<evidence type="ECO:0000256" key="6">
    <source>
        <dbReference type="PIRSR" id="PIRSR001430-2"/>
    </source>
</evidence>
<dbReference type="InterPro" id="IPR020103">
    <property type="entry name" value="PsdUridine_synth_cat_dom_sf"/>
</dbReference>
<dbReference type="Proteomes" id="UP000464314">
    <property type="component" value="Chromosome"/>
</dbReference>
<evidence type="ECO:0000313" key="10">
    <source>
        <dbReference type="Proteomes" id="UP000464314"/>
    </source>
</evidence>
<name>A0A6P1TJ65_9FIRM</name>
<feature type="active site" description="Nucleophile" evidence="4 5">
    <location>
        <position position="65"/>
    </location>
</feature>
<comment type="subunit">
    <text evidence="4">Homodimer.</text>
</comment>
<comment type="function">
    <text evidence="4">Formation of pseudouridine at positions 38, 39 and 40 in the anticodon stem and loop of transfer RNAs.</text>
</comment>
<dbReference type="Pfam" id="PF01416">
    <property type="entry name" value="PseudoU_synth_1"/>
    <property type="match status" value="2"/>
</dbReference>
<feature type="domain" description="Pseudouridine synthase I TruA alpha/beta" evidence="8">
    <location>
        <begin position="19"/>
        <end position="116"/>
    </location>
</feature>
<dbReference type="InterPro" id="IPR020095">
    <property type="entry name" value="PsdUridine_synth_TruA_C"/>
</dbReference>
<dbReference type="EC" id="5.4.99.12" evidence="4"/>
<keyword evidence="2 4" id="KW-0819">tRNA processing</keyword>
<dbReference type="Gene3D" id="3.30.70.660">
    <property type="entry name" value="Pseudouridine synthase I, catalytic domain, C-terminal subdomain"/>
    <property type="match status" value="1"/>
</dbReference>
<dbReference type="PIRSF" id="PIRSF001430">
    <property type="entry name" value="tRNA_psdUrid_synth"/>
    <property type="match status" value="1"/>
</dbReference>
<sequence>MHNKTAKSNNKRNLRLILEYDGSGYAGWQRLNNTKGKRSIQSVLEDCISGYLGEDINVIGSGRTDAGVHALGQVANFYCTSGISAEDMKKEINTLLPEDIKVIDLIETDGEFHSRYSAKAKTYEYRISVSDVKPVFTRKYTLHVTESLDTDSMEKAAAYLTGTLDFKAFSTDRKDGKSTVRTIKNIKIYKVENARYKKNLEEVRIAITGDGFLYNMVRIITGTLIEVGQGKRKPEDVLNILKGKDRQLAGKTVNPEGLFLLEVRY</sequence>
<dbReference type="CDD" id="cd02570">
    <property type="entry name" value="PseudoU_synth_EcTruA"/>
    <property type="match status" value="1"/>
</dbReference>
<comment type="similarity">
    <text evidence="1 4 7">Belongs to the tRNA pseudouridine synthase TruA family.</text>
</comment>
<dbReference type="SUPFAM" id="SSF55120">
    <property type="entry name" value="Pseudouridine synthase"/>
    <property type="match status" value="1"/>
</dbReference>
<dbReference type="NCBIfam" id="TIGR00071">
    <property type="entry name" value="hisT_truA"/>
    <property type="match status" value="1"/>
</dbReference>
<dbReference type="GO" id="GO:0031119">
    <property type="term" value="P:tRNA pseudouridine synthesis"/>
    <property type="evidence" value="ECO:0007669"/>
    <property type="project" value="UniProtKB-UniRule"/>
</dbReference>
<comment type="caution">
    <text evidence="4">Lacks conserved residue(s) required for the propagation of feature annotation.</text>
</comment>
<dbReference type="PANTHER" id="PTHR11142:SF0">
    <property type="entry name" value="TRNA PSEUDOURIDINE SYNTHASE-LIKE 1"/>
    <property type="match status" value="1"/>
</dbReference>
<dbReference type="AlphaFoldDB" id="A0A6P1TJ65"/>
<protein>
    <recommendedName>
        <fullName evidence="4">tRNA pseudouridine synthase A</fullName>
        <ecNumber evidence="4">5.4.99.12</ecNumber>
    </recommendedName>
    <alternativeName>
        <fullName evidence="4">tRNA pseudouridine(38-40) synthase</fullName>
    </alternativeName>
    <alternativeName>
        <fullName evidence="4">tRNA pseudouridylate synthase I</fullName>
    </alternativeName>
    <alternativeName>
        <fullName evidence="4">tRNA-uridine isomerase I</fullName>
    </alternativeName>
</protein>
<dbReference type="GO" id="GO:0160147">
    <property type="term" value="F:tRNA pseudouridine(38-40) synthase activity"/>
    <property type="evidence" value="ECO:0007669"/>
    <property type="project" value="UniProtKB-EC"/>
</dbReference>
<dbReference type="InterPro" id="IPR001406">
    <property type="entry name" value="PsdUridine_synth_TruA"/>
</dbReference>
<evidence type="ECO:0000256" key="3">
    <source>
        <dbReference type="ARBA" id="ARBA00023235"/>
    </source>
</evidence>
<accession>A0A6P1TJ65</accession>
<evidence type="ECO:0000259" key="8">
    <source>
        <dbReference type="Pfam" id="PF01416"/>
    </source>
</evidence>
<dbReference type="Gene3D" id="3.30.70.580">
    <property type="entry name" value="Pseudouridine synthase I, catalytic domain, N-terminal subdomain"/>
    <property type="match status" value="1"/>
</dbReference>
<dbReference type="KEGG" id="anr:Ana3638_06620"/>
<evidence type="ECO:0000256" key="4">
    <source>
        <dbReference type="HAMAP-Rule" id="MF_00171"/>
    </source>
</evidence>
<dbReference type="InterPro" id="IPR020094">
    <property type="entry name" value="TruA/RsuA/RluB/E/F_N"/>
</dbReference>
<dbReference type="FunFam" id="3.30.70.580:FF:000001">
    <property type="entry name" value="tRNA pseudouridine synthase A"/>
    <property type="match status" value="1"/>
</dbReference>
<keyword evidence="3 4" id="KW-0413">Isomerase</keyword>
<evidence type="ECO:0000256" key="7">
    <source>
        <dbReference type="RuleBase" id="RU003792"/>
    </source>
</evidence>
<evidence type="ECO:0000256" key="5">
    <source>
        <dbReference type="PIRSR" id="PIRSR001430-1"/>
    </source>
</evidence>
<dbReference type="HAMAP" id="MF_00171">
    <property type="entry name" value="TruA"/>
    <property type="match status" value="1"/>
</dbReference>
<dbReference type="RefSeq" id="WP_161837319.1">
    <property type="nucleotide sequence ID" value="NZ_CP048000.1"/>
</dbReference>
<evidence type="ECO:0000256" key="1">
    <source>
        <dbReference type="ARBA" id="ARBA00009375"/>
    </source>
</evidence>
<feature type="binding site" evidence="4 6">
    <location>
        <position position="123"/>
    </location>
    <ligand>
        <name>substrate</name>
    </ligand>
</feature>
<gene>
    <name evidence="4 9" type="primary">truA</name>
    <name evidence="9" type="ORF">Ana3638_06620</name>
</gene>
<proteinExistence type="inferred from homology"/>
<feature type="domain" description="Pseudouridine synthase I TruA alpha/beta" evidence="8">
    <location>
        <begin position="156"/>
        <end position="265"/>
    </location>
</feature>
<evidence type="ECO:0000313" key="9">
    <source>
        <dbReference type="EMBL" id="QHQ60483.1"/>
    </source>
</evidence>
<dbReference type="PANTHER" id="PTHR11142">
    <property type="entry name" value="PSEUDOURIDYLATE SYNTHASE"/>
    <property type="match status" value="1"/>
</dbReference>